<dbReference type="RefSeq" id="WP_154738281.1">
    <property type="nucleotide sequence ID" value="NZ_WMBQ01000001.1"/>
</dbReference>
<dbReference type="PANTHER" id="PTHR47017:SF1">
    <property type="entry name" value="ACYL-COA"/>
    <property type="match status" value="1"/>
</dbReference>
<dbReference type="Gene3D" id="3.40.630.30">
    <property type="match status" value="1"/>
</dbReference>
<dbReference type="PANTHER" id="PTHR47017">
    <property type="entry name" value="ACYL-COA"/>
    <property type="match status" value="1"/>
</dbReference>
<dbReference type="Pfam" id="PF04339">
    <property type="entry name" value="FemAB_like"/>
    <property type="match status" value="1"/>
</dbReference>
<dbReference type="InterPro" id="IPR016181">
    <property type="entry name" value="Acyl_CoA_acyltransferase"/>
</dbReference>
<dbReference type="SUPFAM" id="SSF55729">
    <property type="entry name" value="Acyl-CoA N-acyltransferases (Nat)"/>
    <property type="match status" value="1"/>
</dbReference>
<proteinExistence type="predicted"/>
<organism evidence="1 2">
    <name type="scientific">Hyphomicrobium album</name>
    <dbReference type="NCBI Taxonomy" id="2665159"/>
    <lineage>
        <taxon>Bacteria</taxon>
        <taxon>Pseudomonadati</taxon>
        <taxon>Pseudomonadota</taxon>
        <taxon>Alphaproteobacteria</taxon>
        <taxon>Hyphomicrobiales</taxon>
        <taxon>Hyphomicrobiaceae</taxon>
        <taxon>Hyphomicrobium</taxon>
    </lineage>
</organism>
<dbReference type="GO" id="GO:0016740">
    <property type="term" value="F:transferase activity"/>
    <property type="evidence" value="ECO:0007669"/>
    <property type="project" value="UniProtKB-KW"/>
</dbReference>
<keyword evidence="1" id="KW-0808">Transferase</keyword>
<dbReference type="EMBL" id="WMBQ01000001">
    <property type="protein sequence ID" value="MTD93773.1"/>
    <property type="molecule type" value="Genomic_DNA"/>
</dbReference>
<name>A0A6I3KHB9_9HYPH</name>
<evidence type="ECO:0000313" key="1">
    <source>
        <dbReference type="EMBL" id="MTD93773.1"/>
    </source>
</evidence>
<reference evidence="1 2" key="1">
    <citation type="submission" date="2019-11" db="EMBL/GenBank/DDBJ databases">
        <title>Identification of a novel strain.</title>
        <authorList>
            <person name="Xu Q."/>
            <person name="Wang G."/>
        </authorList>
    </citation>
    <scope>NUCLEOTIDE SEQUENCE [LARGE SCALE GENOMIC DNA]</scope>
    <source>
        <strain evidence="2">xq</strain>
    </source>
</reference>
<dbReference type="AlphaFoldDB" id="A0A6I3KHB9"/>
<gene>
    <name evidence="1" type="ORF">GIW81_05430</name>
</gene>
<protein>
    <submittedName>
        <fullName evidence="1">GNAT family N-acetyltransferase</fullName>
    </submittedName>
</protein>
<dbReference type="Proteomes" id="UP000440694">
    <property type="component" value="Unassembled WGS sequence"/>
</dbReference>
<dbReference type="InterPro" id="IPR007434">
    <property type="entry name" value="FemAB-like"/>
</dbReference>
<comment type="caution">
    <text evidence="1">The sequence shown here is derived from an EMBL/GenBank/DDBJ whole genome shotgun (WGS) entry which is preliminary data.</text>
</comment>
<evidence type="ECO:0000313" key="2">
    <source>
        <dbReference type="Proteomes" id="UP000440694"/>
    </source>
</evidence>
<accession>A0A6I3KHB9</accession>
<sequence>MSVHEGEKRGTVASIVARIADVDKAAWDACANPDPATFNPFVAHAFLKAMEESGSVGARHTGWLPQHIAVDDEKGDIAACAPCYVKLHSAGEYVFDHSWAAAYEQAGGHYYPKLQIAVPFTPVPGPRLLVRPDVDQDFYRQVLGAAAAELAQRIGASSVHATFLSEGDWQALGAQGYLKRTDRQFHWANRGYATFDDFLADLASRKRKTIRKERREALADGIVIEHLAGSDIKERHWDAFFDFYMDTGSRKWGRPYLNRRFFAQLGEAMPERCLLVMAKRGARYVAGALNLIGGDCLYGRYWGSVEHHPCLHFEVCYYRAIDYAIAHGLSRVEAGAQGEHKLARGYLPATTYSAHYIADPGFRRAVARYLEQERAEVAETVAVLTEYGPFRRGEPS</sequence>
<keyword evidence="2" id="KW-1185">Reference proteome</keyword>